<evidence type="ECO:0000313" key="2">
    <source>
        <dbReference type="Proteomes" id="UP000254255"/>
    </source>
</evidence>
<accession>A0A377BF52</accession>
<reference evidence="1 2" key="1">
    <citation type="submission" date="2018-06" db="EMBL/GenBank/DDBJ databases">
        <authorList>
            <consortium name="Pathogen Informatics"/>
            <person name="Doyle S."/>
        </authorList>
    </citation>
    <scope>NUCLEOTIDE SEQUENCE [LARGE SCALE GENOMIC DNA]</scope>
    <source>
        <strain evidence="1 2">NCTC13148</strain>
    </source>
</reference>
<sequence length="121" mass="12704">MAICTDSGCTTTNFDAIGRGSSYINSECIRANLAKAPEAVSIIAIGFNGTVCSEIDNRVFLYVYPHGAVALNIDCQVCSRKTRSTIGVIAVETTDINTCTSIGRDFTSASKIDTGAIVIDG</sequence>
<dbReference type="Proteomes" id="UP000254255">
    <property type="component" value="Unassembled WGS sequence"/>
</dbReference>
<proteinExistence type="predicted"/>
<dbReference type="AlphaFoldDB" id="A0A377BF52"/>
<protein>
    <submittedName>
        <fullName evidence="1">Uncharacterized protein</fullName>
    </submittedName>
</protein>
<dbReference type="EMBL" id="UGET01000004">
    <property type="protein sequence ID" value="STL63664.1"/>
    <property type="molecule type" value="Genomic_DNA"/>
</dbReference>
<organism evidence="1 2">
    <name type="scientific">Escherichia coli</name>
    <dbReference type="NCBI Taxonomy" id="562"/>
    <lineage>
        <taxon>Bacteria</taxon>
        <taxon>Pseudomonadati</taxon>
        <taxon>Pseudomonadota</taxon>
        <taxon>Gammaproteobacteria</taxon>
        <taxon>Enterobacterales</taxon>
        <taxon>Enterobacteriaceae</taxon>
        <taxon>Escherichia</taxon>
    </lineage>
</organism>
<evidence type="ECO:0000313" key="1">
    <source>
        <dbReference type="EMBL" id="STL63664.1"/>
    </source>
</evidence>
<gene>
    <name evidence="1" type="ORF">NCTC13148_00381</name>
</gene>
<name>A0A377BF52_ECOLX</name>